<dbReference type="Proteomes" id="UP000179920">
    <property type="component" value="Chromosome XVIII"/>
</dbReference>
<dbReference type="AlphaFoldDB" id="A0A1K0GBU4"/>
<organism evidence="2 3">
    <name type="scientific">Ustilago bromivora</name>
    <dbReference type="NCBI Taxonomy" id="307758"/>
    <lineage>
        <taxon>Eukaryota</taxon>
        <taxon>Fungi</taxon>
        <taxon>Dikarya</taxon>
        <taxon>Basidiomycota</taxon>
        <taxon>Ustilaginomycotina</taxon>
        <taxon>Ustilaginomycetes</taxon>
        <taxon>Ustilaginales</taxon>
        <taxon>Ustilaginaceae</taxon>
        <taxon>Ustilago</taxon>
    </lineage>
</organism>
<feature type="region of interest" description="Disordered" evidence="1">
    <location>
        <begin position="49"/>
        <end position="70"/>
    </location>
</feature>
<reference evidence="3" key="1">
    <citation type="submission" date="2016-04" db="EMBL/GenBank/DDBJ databases">
        <authorList>
            <person name="Guldener U."/>
            <person name="Guldener U."/>
        </authorList>
    </citation>
    <scope>NUCLEOTIDE SEQUENCE [LARGE SCALE GENOMIC DNA]</scope>
    <source>
        <strain evidence="3">UB2112</strain>
    </source>
</reference>
<accession>A0A1K0GBU4</accession>
<evidence type="ECO:0000313" key="2">
    <source>
        <dbReference type="EMBL" id="SAM85523.1"/>
    </source>
</evidence>
<evidence type="ECO:0000256" key="1">
    <source>
        <dbReference type="SAM" id="MobiDB-lite"/>
    </source>
</evidence>
<sequence>MNHMLTHPAFLLPDALTQAASLPRDRLGEFLIFRFTVVASILSSARAEASSGVERRGTSEDTGQEGSGSQTVISGCNVKYSKLSGRFQVMLQPRQSRRCPVGYHRYSLILVVRADPDASVDLNSAPAANDIQNGTNRLKRTLIEREIRDRSGLKRSACVFATSEPSSPTSRSEIQISMS</sequence>
<gene>
    <name evidence="2" type="ORF">UBRO_08097</name>
</gene>
<protein>
    <submittedName>
        <fullName evidence="2">Uncharacterized protein</fullName>
    </submittedName>
</protein>
<name>A0A1K0GBU4_9BASI</name>
<evidence type="ECO:0000313" key="3">
    <source>
        <dbReference type="Proteomes" id="UP000179920"/>
    </source>
</evidence>
<proteinExistence type="predicted"/>
<dbReference type="EMBL" id="LT558134">
    <property type="protein sequence ID" value="SAM85523.1"/>
    <property type="molecule type" value="Genomic_DNA"/>
</dbReference>